<evidence type="ECO:0000313" key="3">
    <source>
        <dbReference type="Proteomes" id="UP000316270"/>
    </source>
</evidence>
<dbReference type="InterPro" id="IPR011993">
    <property type="entry name" value="PH-like_dom_sf"/>
</dbReference>
<dbReference type="OrthoDB" id="75754at2759"/>
<sequence>MSFTPFNAPIQQKPASGKTQSPGEAVAMKSIGDAFHDAPEALLKRLRYLGSQDPSLATEISSYVASLRRSLTSHPMPQPSVARSSAVPQAKKRKLEYADATNGSPDNQTWADLSLMADHVVGDVSFSMPQRKKLKLEWVAGAQGGARALGADNTVEFGCGWGDIVPEKTRRQHSLVVMPTSSSIEPIVWTVLEPSNKELDAGANEEPVYTAALLNKELKMFHKNVVFPDEKEFASAIVQPHRKEEKAFHVKAHRGAKDAEEIEFSMLDQLDFAGIDEYVKRHGLNDASLAGARRAKIYGVNNAKDKRETHGGSATIAEIEGVEQHGNDEETELQRAERALQDAEDEEEEDYVDEAGDGDSSEDSGSDDGQYDEDGGGGGGLDEEVDFAGEEGGYEDDGRA</sequence>
<protein>
    <submittedName>
        <fullName evidence="2">Uncharacterized protein</fullName>
    </submittedName>
</protein>
<keyword evidence="3" id="KW-1185">Reference proteome</keyword>
<feature type="compositionally biased region" description="Basic and acidic residues" evidence="1">
    <location>
        <begin position="322"/>
        <end position="341"/>
    </location>
</feature>
<dbReference type="Proteomes" id="UP000316270">
    <property type="component" value="Chromosome 15"/>
</dbReference>
<proteinExistence type="predicted"/>
<gene>
    <name evidence="2" type="ORF">FKW77_000231</name>
</gene>
<dbReference type="SUPFAM" id="SSF50729">
    <property type="entry name" value="PH domain-like"/>
    <property type="match status" value="1"/>
</dbReference>
<organism evidence="2 3">
    <name type="scientific">Venturia effusa</name>
    <dbReference type="NCBI Taxonomy" id="50376"/>
    <lineage>
        <taxon>Eukaryota</taxon>
        <taxon>Fungi</taxon>
        <taxon>Dikarya</taxon>
        <taxon>Ascomycota</taxon>
        <taxon>Pezizomycotina</taxon>
        <taxon>Dothideomycetes</taxon>
        <taxon>Pleosporomycetidae</taxon>
        <taxon>Venturiales</taxon>
        <taxon>Venturiaceae</taxon>
        <taxon>Venturia</taxon>
    </lineage>
</organism>
<dbReference type="STRING" id="50376.A0A517LKQ9"/>
<dbReference type="AlphaFoldDB" id="A0A517LKQ9"/>
<evidence type="ECO:0000256" key="1">
    <source>
        <dbReference type="SAM" id="MobiDB-lite"/>
    </source>
</evidence>
<reference evidence="2 3" key="1">
    <citation type="submission" date="2019-07" db="EMBL/GenBank/DDBJ databases">
        <title>Finished genome of Venturia effusa.</title>
        <authorList>
            <person name="Young C.A."/>
            <person name="Cox M.P."/>
            <person name="Ganley A.R.D."/>
            <person name="David W.J."/>
        </authorList>
    </citation>
    <scope>NUCLEOTIDE SEQUENCE [LARGE SCALE GENOMIC DNA]</scope>
    <source>
        <strain evidence="3">albino</strain>
    </source>
</reference>
<name>A0A517LKQ9_9PEZI</name>
<feature type="compositionally biased region" description="Polar residues" evidence="1">
    <location>
        <begin position="1"/>
        <end position="22"/>
    </location>
</feature>
<dbReference type="EMBL" id="CP042199">
    <property type="protein sequence ID" value="QDS76232.1"/>
    <property type="molecule type" value="Genomic_DNA"/>
</dbReference>
<feature type="compositionally biased region" description="Acidic residues" evidence="1">
    <location>
        <begin position="342"/>
        <end position="400"/>
    </location>
</feature>
<accession>A0A517LKQ9</accession>
<evidence type="ECO:0000313" key="2">
    <source>
        <dbReference type="EMBL" id="QDS76232.1"/>
    </source>
</evidence>
<feature type="region of interest" description="Disordered" evidence="1">
    <location>
        <begin position="1"/>
        <end position="31"/>
    </location>
</feature>
<feature type="region of interest" description="Disordered" evidence="1">
    <location>
        <begin position="320"/>
        <end position="400"/>
    </location>
</feature>
<dbReference type="Gene3D" id="2.30.29.30">
    <property type="entry name" value="Pleckstrin-homology domain (PH domain)/Phosphotyrosine-binding domain (PTB)"/>
    <property type="match status" value="1"/>
</dbReference>